<dbReference type="InterPro" id="IPR011008">
    <property type="entry name" value="Dimeric_a/b-barrel"/>
</dbReference>
<reference evidence="2" key="1">
    <citation type="submission" date="2009-07" db="EMBL/GenBank/DDBJ databases">
        <title>Complete sequence of Geobacter sp. M21.</title>
        <authorList>
            <consortium name="US DOE Joint Genome Institute"/>
            <person name="Lucas S."/>
            <person name="Copeland A."/>
            <person name="Lapidus A."/>
            <person name="Glavina del Rio T."/>
            <person name="Dalin E."/>
            <person name="Tice H."/>
            <person name="Bruce D."/>
            <person name="Goodwin L."/>
            <person name="Pitluck S."/>
            <person name="Saunders E."/>
            <person name="Brettin T."/>
            <person name="Detter J.C."/>
            <person name="Han C."/>
            <person name="Larimer F."/>
            <person name="Land M."/>
            <person name="Hauser L."/>
            <person name="Kyrpides N."/>
            <person name="Ovchinnikova G."/>
            <person name="Lovley D."/>
        </authorList>
    </citation>
    <scope>NUCLEOTIDE SEQUENCE [LARGE SCALE GENOMIC DNA]</scope>
    <source>
        <strain evidence="2">M21</strain>
    </source>
</reference>
<dbReference type="AlphaFoldDB" id="C6E2D0"/>
<dbReference type="PANTHER" id="PTHR40260">
    <property type="entry name" value="BLR8190 PROTEIN"/>
    <property type="match status" value="1"/>
</dbReference>
<proteinExistence type="predicted"/>
<evidence type="ECO:0000259" key="1">
    <source>
        <dbReference type="Pfam" id="PF07110"/>
    </source>
</evidence>
<feature type="domain" description="EthD" evidence="1">
    <location>
        <begin position="19"/>
        <end position="88"/>
    </location>
</feature>
<name>C6E2D0_GEOSM</name>
<accession>C6E2D0</accession>
<protein>
    <submittedName>
        <fullName evidence="2">Ethyl tert-butyl ether degradation EthD</fullName>
    </submittedName>
</protein>
<dbReference type="SUPFAM" id="SSF54909">
    <property type="entry name" value="Dimeric alpha+beta barrel"/>
    <property type="match status" value="1"/>
</dbReference>
<dbReference type="NCBIfam" id="TIGR02118">
    <property type="entry name" value="EthD family reductase"/>
    <property type="match status" value="1"/>
</dbReference>
<dbReference type="HOGENOM" id="CLU_115019_1_0_7"/>
<dbReference type="Gene3D" id="3.30.70.100">
    <property type="match status" value="1"/>
</dbReference>
<evidence type="ECO:0000313" key="2">
    <source>
        <dbReference type="EMBL" id="ACT17076.1"/>
    </source>
</evidence>
<gene>
    <name evidence="2" type="ordered locus">GM21_1013</name>
</gene>
<dbReference type="KEGG" id="gem:GM21_1013"/>
<dbReference type="OrthoDB" id="5343971at2"/>
<sequence length="101" mass="11347">MIRCSVAYPRTAGKRFDLEYYKNNHVPLVKRRLAPIKVEIDAGVPNHAGEPSPFLAVGHMTFETMEQLLAKYAAAAQELHADIPNYTDIEPIIQLSEVIEI</sequence>
<dbReference type="PANTHER" id="PTHR40260:SF2">
    <property type="entry name" value="BLR8190 PROTEIN"/>
    <property type="match status" value="1"/>
</dbReference>
<dbReference type="EMBL" id="CP001661">
    <property type="protein sequence ID" value="ACT17076.1"/>
    <property type="molecule type" value="Genomic_DNA"/>
</dbReference>
<dbReference type="InterPro" id="IPR009799">
    <property type="entry name" value="EthD_dom"/>
</dbReference>
<dbReference type="GO" id="GO:0016491">
    <property type="term" value="F:oxidoreductase activity"/>
    <property type="evidence" value="ECO:0007669"/>
    <property type="project" value="InterPro"/>
</dbReference>
<dbReference type="Pfam" id="PF07110">
    <property type="entry name" value="EthD"/>
    <property type="match status" value="1"/>
</dbReference>
<organism evidence="2">
    <name type="scientific">Geobacter sp. (strain M21)</name>
    <dbReference type="NCBI Taxonomy" id="443144"/>
    <lineage>
        <taxon>Bacteria</taxon>
        <taxon>Pseudomonadati</taxon>
        <taxon>Thermodesulfobacteriota</taxon>
        <taxon>Desulfuromonadia</taxon>
        <taxon>Geobacterales</taxon>
        <taxon>Geobacteraceae</taxon>
        <taxon>Geobacter</taxon>
    </lineage>
</organism>